<accession>A0ACD1E232</accession>
<evidence type="ECO:0000313" key="2">
    <source>
        <dbReference type="Proteomes" id="UP000681794"/>
    </source>
</evidence>
<reference evidence="1" key="1">
    <citation type="submission" date="2021-06" db="EMBL/GenBank/DDBJ databases">
        <authorList>
            <person name="Ellington A.J."/>
            <person name="Bryan N.C."/>
            <person name="Christner B.C."/>
            <person name="Reisch C.R."/>
        </authorList>
    </citation>
    <scope>NUCLEOTIDE SEQUENCE</scope>
    <source>
        <strain evidence="1">L6-1</strain>
    </source>
</reference>
<name>A0ACD1E232_9MICO</name>
<protein>
    <submittedName>
        <fullName evidence="1">Uncharacterized protein</fullName>
    </submittedName>
</protein>
<proteinExistence type="predicted"/>
<organism evidence="1 2">
    <name type="scientific">Curtobacterium aetherium</name>
    <dbReference type="NCBI Taxonomy" id="2841594"/>
    <lineage>
        <taxon>Bacteria</taxon>
        <taxon>Bacillati</taxon>
        <taxon>Actinomycetota</taxon>
        <taxon>Actinomycetes</taxon>
        <taxon>Micrococcales</taxon>
        <taxon>Microbacteriaceae</taxon>
        <taxon>Curtobacterium</taxon>
    </lineage>
</organism>
<keyword evidence="2" id="KW-1185">Reference proteome</keyword>
<dbReference type="EMBL" id="CP076544">
    <property type="protein sequence ID" value="QWS32934.1"/>
    <property type="molecule type" value="Genomic_DNA"/>
</dbReference>
<sequence>MRSSTHDLLDGPRFRVLCLALVSDLDAAVQQAVQAVDAAADQDFALPEAVGVPADVVAGLASAVAAVDLADVRGWRDPLRFLPALGATVDSSMPWQPPIVGAEAITAFPEVRSALAPVAEAVLSAPATTWWATDLDLDAQWVARPVRDGEVQPVGSGGGVAATVARWRRNHEDDEARGAADRAVPVHRTAGGAWWSTPLAYGDAGAARFISSTRRVGSLGAGALELVEDGFGDDEVVLQRVTADREPRVWEVHSAEDWARLVSTYPKPALWARRGAWWPSTGLEADWLVPDLEALAVDVDAVHVSVQGYLAAAGRALEVDGGATVLAGWAPDETSWFTDDVTVSPVEERWVRRGDGPSGWTRAS</sequence>
<evidence type="ECO:0000313" key="1">
    <source>
        <dbReference type="EMBL" id="QWS32934.1"/>
    </source>
</evidence>
<gene>
    <name evidence="1" type="ORF">KM842_11805</name>
</gene>
<dbReference type="Proteomes" id="UP000681794">
    <property type="component" value="Chromosome"/>
</dbReference>